<keyword evidence="2" id="KW-1185">Reference proteome</keyword>
<reference evidence="1 2" key="1">
    <citation type="submission" date="2019-07" db="EMBL/GenBank/DDBJ databases">
        <title>complete genome sequencing of Ornithinimicrobium sp. H23M54.</title>
        <authorList>
            <person name="Bae J.-W."/>
            <person name="Lee S.-Y."/>
        </authorList>
    </citation>
    <scope>NUCLEOTIDE SEQUENCE [LARGE SCALE GENOMIC DNA]</scope>
    <source>
        <strain evidence="1 2">H23M54</strain>
    </source>
</reference>
<proteinExistence type="predicted"/>
<accession>A0A516GCW5</accession>
<organism evidence="1 2">
    <name type="scientific">Ornithinimicrobium ciconiae</name>
    <dbReference type="NCBI Taxonomy" id="2594265"/>
    <lineage>
        <taxon>Bacteria</taxon>
        <taxon>Bacillati</taxon>
        <taxon>Actinomycetota</taxon>
        <taxon>Actinomycetes</taxon>
        <taxon>Micrococcales</taxon>
        <taxon>Ornithinimicrobiaceae</taxon>
        <taxon>Ornithinimicrobium</taxon>
    </lineage>
</organism>
<gene>
    <name evidence="1" type="ORF">FNH13_14305</name>
</gene>
<dbReference type="RefSeq" id="WP_143784045.1">
    <property type="nucleotide sequence ID" value="NZ_CP041616.1"/>
</dbReference>
<dbReference type="OrthoDB" id="6057861at2"/>
<sequence length="184" mass="20771">MEPRAQITDYLGVPGPIMVQGVPHELRESGFTQLGWLPQVERVMTQTYLPPGQEFDSSTWQFSIRMVALTPPWEVMMARARSLEARHEIDPIVNYQAVWDEGREDDICLDYLVSHPSGTAFEWTAERLVPWRQHLTACYLVVRRGYGEGARAFLEGLSVDRPAAIAALRGMELPQVTDTTLGQA</sequence>
<name>A0A516GCW5_9MICO</name>
<protein>
    <submittedName>
        <fullName evidence="1">Uncharacterized protein</fullName>
    </submittedName>
</protein>
<evidence type="ECO:0000313" key="2">
    <source>
        <dbReference type="Proteomes" id="UP000315395"/>
    </source>
</evidence>
<evidence type="ECO:0000313" key="1">
    <source>
        <dbReference type="EMBL" id="QDO89358.1"/>
    </source>
</evidence>
<dbReference type="AlphaFoldDB" id="A0A516GCW5"/>
<dbReference type="Proteomes" id="UP000315395">
    <property type="component" value="Chromosome"/>
</dbReference>
<dbReference type="EMBL" id="CP041616">
    <property type="protein sequence ID" value="QDO89358.1"/>
    <property type="molecule type" value="Genomic_DNA"/>
</dbReference>
<dbReference type="KEGG" id="orz:FNH13_14305"/>